<dbReference type="PANTHER" id="PTHR12050">
    <property type="entry name" value="LEPTIN RECEPTOR-RELATED"/>
    <property type="match status" value="1"/>
</dbReference>
<dbReference type="FunCoup" id="R7TNQ3">
    <property type="interactions" value="1133"/>
</dbReference>
<feature type="transmembrane region" description="Helical" evidence="6">
    <location>
        <begin position="97"/>
        <end position="123"/>
    </location>
</feature>
<evidence type="ECO:0000256" key="1">
    <source>
        <dbReference type="ARBA" id="ARBA00004141"/>
    </source>
</evidence>
<dbReference type="OrthoDB" id="14246at2759"/>
<dbReference type="EMBL" id="KB309107">
    <property type="protein sequence ID" value="ELT95503.1"/>
    <property type="molecule type" value="Genomic_DNA"/>
</dbReference>
<dbReference type="EMBL" id="AMQN01011799">
    <property type="status" value="NOT_ANNOTATED_CDS"/>
    <property type="molecule type" value="Genomic_DNA"/>
</dbReference>
<keyword evidence="9" id="KW-1185">Reference proteome</keyword>
<comment type="similarity">
    <text evidence="2">Belongs to the OB-RGRP/VPS55 family.</text>
</comment>
<reference evidence="8" key="3">
    <citation type="submission" date="2015-06" db="UniProtKB">
        <authorList>
            <consortium name="EnsemblMetazoa"/>
        </authorList>
    </citation>
    <scope>IDENTIFICATION</scope>
</reference>
<dbReference type="GO" id="GO:0032511">
    <property type="term" value="P:late endosome to vacuole transport via multivesicular body sorting pathway"/>
    <property type="evidence" value="ECO:0007669"/>
    <property type="project" value="TreeGrafter"/>
</dbReference>
<dbReference type="GO" id="GO:0005768">
    <property type="term" value="C:endosome"/>
    <property type="evidence" value="ECO:0007669"/>
    <property type="project" value="TreeGrafter"/>
</dbReference>
<evidence type="ECO:0000313" key="9">
    <source>
        <dbReference type="Proteomes" id="UP000014760"/>
    </source>
</evidence>
<name>R7TNQ3_CAPTE</name>
<reference evidence="9" key="1">
    <citation type="submission" date="2012-12" db="EMBL/GenBank/DDBJ databases">
        <authorList>
            <person name="Hellsten U."/>
            <person name="Grimwood J."/>
            <person name="Chapman J.A."/>
            <person name="Shapiro H."/>
            <person name="Aerts A."/>
            <person name="Otillar R.P."/>
            <person name="Terry A.Y."/>
            <person name="Boore J.L."/>
            <person name="Simakov O."/>
            <person name="Marletaz F."/>
            <person name="Cho S.-J."/>
            <person name="Edsinger-Gonzales E."/>
            <person name="Havlak P."/>
            <person name="Kuo D.-H."/>
            <person name="Larsson T."/>
            <person name="Lv J."/>
            <person name="Arendt D."/>
            <person name="Savage R."/>
            <person name="Osoegawa K."/>
            <person name="de Jong P."/>
            <person name="Lindberg D.R."/>
            <person name="Seaver E.C."/>
            <person name="Weisblat D.A."/>
            <person name="Putnam N.H."/>
            <person name="Grigoriev I.V."/>
            <person name="Rokhsar D.S."/>
        </authorList>
    </citation>
    <scope>NUCLEOTIDE SEQUENCE</scope>
    <source>
        <strain evidence="9">I ESC-2004</strain>
    </source>
</reference>
<dbReference type="Pfam" id="PF04133">
    <property type="entry name" value="Vps55"/>
    <property type="match status" value="1"/>
</dbReference>
<keyword evidence="3 6" id="KW-0812">Transmembrane</keyword>
<dbReference type="GO" id="GO:0016020">
    <property type="term" value="C:membrane"/>
    <property type="evidence" value="ECO:0007669"/>
    <property type="project" value="UniProtKB-SubCell"/>
</dbReference>
<dbReference type="OMA" id="ICARCAN"/>
<dbReference type="HOGENOM" id="CLU_134810_2_2_1"/>
<reference evidence="7 9" key="2">
    <citation type="journal article" date="2013" name="Nature">
        <title>Insights into bilaterian evolution from three spiralian genomes.</title>
        <authorList>
            <person name="Simakov O."/>
            <person name="Marletaz F."/>
            <person name="Cho S.J."/>
            <person name="Edsinger-Gonzales E."/>
            <person name="Havlak P."/>
            <person name="Hellsten U."/>
            <person name="Kuo D.H."/>
            <person name="Larsson T."/>
            <person name="Lv J."/>
            <person name="Arendt D."/>
            <person name="Savage R."/>
            <person name="Osoegawa K."/>
            <person name="de Jong P."/>
            <person name="Grimwood J."/>
            <person name="Chapman J.A."/>
            <person name="Shapiro H."/>
            <person name="Aerts A."/>
            <person name="Otillar R.P."/>
            <person name="Terry A.Y."/>
            <person name="Boore J.L."/>
            <person name="Grigoriev I.V."/>
            <person name="Lindberg D.R."/>
            <person name="Seaver E.C."/>
            <person name="Weisblat D.A."/>
            <person name="Putnam N.H."/>
            <person name="Rokhsar D.S."/>
        </authorList>
    </citation>
    <scope>NUCLEOTIDE SEQUENCE</scope>
    <source>
        <strain evidence="7 9">I ESC-2004</strain>
    </source>
</reference>
<protein>
    <submittedName>
        <fullName evidence="7 8">Uncharacterized protein</fullName>
    </submittedName>
</protein>
<evidence type="ECO:0000313" key="8">
    <source>
        <dbReference type="EnsemblMetazoa" id="CapteP226625"/>
    </source>
</evidence>
<evidence type="ECO:0000256" key="5">
    <source>
        <dbReference type="ARBA" id="ARBA00023136"/>
    </source>
</evidence>
<dbReference type="STRING" id="283909.R7TNQ3"/>
<feature type="transmembrane region" description="Helical" evidence="6">
    <location>
        <begin position="65"/>
        <end position="91"/>
    </location>
</feature>
<dbReference type="PANTHER" id="PTHR12050:SF0">
    <property type="entry name" value="RH04491P"/>
    <property type="match status" value="1"/>
</dbReference>
<dbReference type="EnsemblMetazoa" id="CapteT226625">
    <property type="protein sequence ID" value="CapteP226625"/>
    <property type="gene ID" value="CapteG226625"/>
</dbReference>
<evidence type="ECO:0000256" key="2">
    <source>
        <dbReference type="ARBA" id="ARBA00005645"/>
    </source>
</evidence>
<keyword evidence="4 6" id="KW-1133">Transmembrane helix</keyword>
<dbReference type="InterPro" id="IPR007262">
    <property type="entry name" value="Vps55/LEPROT"/>
</dbReference>
<gene>
    <name evidence="7" type="ORF">CAPTEDRAFT_226625</name>
</gene>
<proteinExistence type="inferred from homology"/>
<keyword evidence="5 6" id="KW-0472">Membrane</keyword>
<organism evidence="7">
    <name type="scientific">Capitella teleta</name>
    <name type="common">Polychaete worm</name>
    <dbReference type="NCBI Taxonomy" id="283909"/>
    <lineage>
        <taxon>Eukaryota</taxon>
        <taxon>Metazoa</taxon>
        <taxon>Spiralia</taxon>
        <taxon>Lophotrochozoa</taxon>
        <taxon>Annelida</taxon>
        <taxon>Polychaeta</taxon>
        <taxon>Sedentaria</taxon>
        <taxon>Scolecida</taxon>
        <taxon>Capitellidae</taxon>
        <taxon>Capitella</taxon>
    </lineage>
</organism>
<evidence type="ECO:0000256" key="6">
    <source>
        <dbReference type="SAM" id="Phobius"/>
    </source>
</evidence>
<dbReference type="AlphaFoldDB" id="R7TNQ3"/>
<comment type="subcellular location">
    <subcellularLocation>
        <location evidence="1">Membrane</location>
        <topology evidence="1">Multi-pass membrane protein</topology>
    </subcellularLocation>
</comment>
<evidence type="ECO:0000256" key="4">
    <source>
        <dbReference type="ARBA" id="ARBA00022989"/>
    </source>
</evidence>
<dbReference type="Proteomes" id="UP000014760">
    <property type="component" value="Unassembled WGS sequence"/>
</dbReference>
<evidence type="ECO:0000256" key="3">
    <source>
        <dbReference type="ARBA" id="ARBA00022692"/>
    </source>
</evidence>
<accession>R7TNQ3</accession>
<evidence type="ECO:0000313" key="7">
    <source>
        <dbReference type="EMBL" id="ELT95503.1"/>
    </source>
</evidence>
<sequence>MAGIRGRLIALAFTAAVGTTLLVLGCALPEFNNWWPMFVLFFYLLSPVPTMISRRYAPSVESSSALIEVCLFLTTGIVISAYGLPIVLAHAPRAAPVIQWGACGLILAGNTVVFATIAMYFYFFASDDPFDYNSW</sequence>
<feature type="transmembrane region" description="Helical" evidence="6">
    <location>
        <begin position="35"/>
        <end position="53"/>
    </location>
</feature>
<dbReference type="PROSITE" id="PS51257">
    <property type="entry name" value="PROKAR_LIPOPROTEIN"/>
    <property type="match status" value="1"/>
</dbReference>